<name>A0ABN9VYI6_9DINO</name>
<evidence type="ECO:0000256" key="6">
    <source>
        <dbReference type="SAM" id="MobiDB-lite"/>
    </source>
</evidence>
<dbReference type="EMBL" id="CAUYUJ010017808">
    <property type="protein sequence ID" value="CAK0878072.1"/>
    <property type="molecule type" value="Genomic_DNA"/>
</dbReference>
<gene>
    <name evidence="8" type="ORF">PCOR1329_LOCUS61951</name>
</gene>
<comment type="caution">
    <text evidence="8">The sequence shown here is derived from an EMBL/GenBank/DDBJ whole genome shotgun (WGS) entry which is preliminary data.</text>
</comment>
<evidence type="ECO:0000313" key="8">
    <source>
        <dbReference type="EMBL" id="CAK0878072.1"/>
    </source>
</evidence>
<evidence type="ECO:0000313" key="9">
    <source>
        <dbReference type="Proteomes" id="UP001189429"/>
    </source>
</evidence>
<evidence type="ECO:0000256" key="4">
    <source>
        <dbReference type="ARBA" id="ARBA00023122"/>
    </source>
</evidence>
<dbReference type="SMART" id="SM00116">
    <property type="entry name" value="CBS"/>
    <property type="match status" value="2"/>
</dbReference>
<feature type="compositionally biased region" description="Low complexity" evidence="6">
    <location>
        <begin position="391"/>
        <end position="402"/>
    </location>
</feature>
<dbReference type="Pfam" id="PF00571">
    <property type="entry name" value="CBS"/>
    <property type="match status" value="1"/>
</dbReference>
<sequence>MSDSRFQGSGAYACGLDEVVFLPSGPCAHDGAVDLRSRLSRNVPLGLPVVGGLSEAASSPDVAVALSLQGGVGVIHRNQPVQAQADMVRRVKGHESGFIMDPRTFSGRCTVAEAAAMRAECGIGTFPVTESGRMGSRLLGLVTARDLEACADGGATLADIMTREVTCVTEPTTLREATAAMVGAKVGKLPIVNGDRELQALICQGDLRRNALHPLASRDANRHLLVAAAVAAGEPGGLERASALVDAGADVLLLDTDGGVDGETVTFLGRLKQAFAGVDVVAGRVSSGAQAARLLAAGAEGLRVGGGGAGADAALLHEVARLAHAAGVPVLADCGARGAGDALKALCLGAAAVAIDGPLGGAEPRSAWATAPAGRAARPPAGAERARRGSLRAGAGAGARARGPGGAASDKGSVADLAPGP</sequence>
<dbReference type="PANTHER" id="PTHR11911">
    <property type="entry name" value="INOSINE-5-MONOPHOSPHATE DEHYDROGENASE RELATED"/>
    <property type="match status" value="1"/>
</dbReference>
<evidence type="ECO:0000259" key="7">
    <source>
        <dbReference type="PROSITE" id="PS51371"/>
    </source>
</evidence>
<dbReference type="SUPFAM" id="SSF54631">
    <property type="entry name" value="CBS-domain pair"/>
    <property type="match status" value="1"/>
</dbReference>
<dbReference type="InterPro" id="IPR046342">
    <property type="entry name" value="CBS_dom_sf"/>
</dbReference>
<dbReference type="PROSITE" id="PS51371">
    <property type="entry name" value="CBS"/>
    <property type="match status" value="1"/>
</dbReference>
<keyword evidence="3" id="KW-0560">Oxidoreductase</keyword>
<protein>
    <recommendedName>
        <fullName evidence="7">CBS domain-containing protein</fullName>
    </recommendedName>
</protein>
<keyword evidence="4 5" id="KW-0129">CBS domain</keyword>
<dbReference type="InterPro" id="IPR005990">
    <property type="entry name" value="IMP_DH"/>
</dbReference>
<dbReference type="CDD" id="cd04601">
    <property type="entry name" value="CBS_pair_IMPDH"/>
    <property type="match status" value="1"/>
</dbReference>
<evidence type="ECO:0000256" key="2">
    <source>
        <dbReference type="ARBA" id="ARBA00022723"/>
    </source>
</evidence>
<dbReference type="InterPro" id="IPR000644">
    <property type="entry name" value="CBS_dom"/>
</dbReference>
<keyword evidence="2" id="KW-0479">Metal-binding</keyword>
<dbReference type="PANTHER" id="PTHR11911:SF111">
    <property type="entry name" value="INOSINE-5'-MONOPHOSPHATE DEHYDROGENASE"/>
    <property type="match status" value="1"/>
</dbReference>
<evidence type="ECO:0000256" key="5">
    <source>
        <dbReference type="PROSITE-ProRule" id="PRU00703"/>
    </source>
</evidence>
<evidence type="ECO:0000256" key="3">
    <source>
        <dbReference type="ARBA" id="ARBA00023002"/>
    </source>
</evidence>
<feature type="compositionally biased region" description="Low complexity" evidence="6">
    <location>
        <begin position="370"/>
        <end position="383"/>
    </location>
</feature>
<comment type="similarity">
    <text evidence="1">Belongs to the IMPDH/GMPR family.</text>
</comment>
<feature type="region of interest" description="Disordered" evidence="6">
    <location>
        <begin position="370"/>
        <end position="421"/>
    </location>
</feature>
<dbReference type="InterPro" id="IPR001093">
    <property type="entry name" value="IMP_DH_GMPRt"/>
</dbReference>
<dbReference type="Proteomes" id="UP001189429">
    <property type="component" value="Unassembled WGS sequence"/>
</dbReference>
<feature type="domain" description="CBS" evidence="7">
    <location>
        <begin position="161"/>
        <end position="217"/>
    </location>
</feature>
<evidence type="ECO:0000256" key="1">
    <source>
        <dbReference type="ARBA" id="ARBA00005502"/>
    </source>
</evidence>
<reference evidence="8" key="1">
    <citation type="submission" date="2023-10" db="EMBL/GenBank/DDBJ databases">
        <authorList>
            <person name="Chen Y."/>
            <person name="Shah S."/>
            <person name="Dougan E. K."/>
            <person name="Thang M."/>
            <person name="Chan C."/>
        </authorList>
    </citation>
    <scope>NUCLEOTIDE SEQUENCE [LARGE SCALE GENOMIC DNA]</scope>
</reference>
<dbReference type="SUPFAM" id="SSF51412">
    <property type="entry name" value="Inosine monophosphate dehydrogenase (IMPDH)"/>
    <property type="match status" value="1"/>
</dbReference>
<dbReference type="SMART" id="SM01240">
    <property type="entry name" value="IMPDH"/>
    <property type="match status" value="1"/>
</dbReference>
<proteinExistence type="inferred from homology"/>
<dbReference type="Pfam" id="PF00478">
    <property type="entry name" value="IMPDH"/>
    <property type="match status" value="1"/>
</dbReference>
<dbReference type="InterPro" id="IPR013785">
    <property type="entry name" value="Aldolase_TIM"/>
</dbReference>
<dbReference type="Gene3D" id="3.20.20.70">
    <property type="entry name" value="Aldolase class I"/>
    <property type="match status" value="1"/>
</dbReference>
<accession>A0ABN9VYI6</accession>
<keyword evidence="9" id="KW-1185">Reference proteome</keyword>
<organism evidence="8 9">
    <name type="scientific">Prorocentrum cordatum</name>
    <dbReference type="NCBI Taxonomy" id="2364126"/>
    <lineage>
        <taxon>Eukaryota</taxon>
        <taxon>Sar</taxon>
        <taxon>Alveolata</taxon>
        <taxon>Dinophyceae</taxon>
        <taxon>Prorocentrales</taxon>
        <taxon>Prorocentraceae</taxon>
        <taxon>Prorocentrum</taxon>
    </lineage>
</organism>